<feature type="binding site" evidence="10">
    <location>
        <position position="425"/>
    </location>
    <ligand>
        <name>L-glutamate</name>
        <dbReference type="ChEBI" id="CHEBI:29985"/>
    </ligand>
</feature>
<dbReference type="EMBL" id="ADHO01000071">
    <property type="protein sequence ID" value="EFX42118.1"/>
    <property type="molecule type" value="Genomic_DNA"/>
</dbReference>
<dbReference type="UniPathway" id="UPA00204"/>
<comment type="catalytic activity">
    <reaction evidence="2 11">
        <text>glutathione + H2O = L-cysteinylglycine + L-glutamate</text>
        <dbReference type="Rhea" id="RHEA:28807"/>
        <dbReference type="ChEBI" id="CHEBI:15377"/>
        <dbReference type="ChEBI" id="CHEBI:29985"/>
        <dbReference type="ChEBI" id="CHEBI:57925"/>
        <dbReference type="ChEBI" id="CHEBI:61694"/>
        <dbReference type="EC" id="3.4.19.13"/>
    </reaction>
</comment>
<evidence type="ECO:0000256" key="2">
    <source>
        <dbReference type="ARBA" id="ARBA00001089"/>
    </source>
</evidence>
<comment type="catalytic activity">
    <reaction evidence="8 11">
        <text>an N-terminal (5-L-glutamyl)-[peptide] + an alpha-amino acid = 5-L-glutamyl amino acid + an N-terminal L-alpha-aminoacyl-[peptide]</text>
        <dbReference type="Rhea" id="RHEA:23904"/>
        <dbReference type="Rhea" id="RHEA-COMP:9780"/>
        <dbReference type="Rhea" id="RHEA-COMP:9795"/>
        <dbReference type="ChEBI" id="CHEBI:77644"/>
        <dbReference type="ChEBI" id="CHEBI:78597"/>
        <dbReference type="ChEBI" id="CHEBI:78599"/>
        <dbReference type="ChEBI" id="CHEBI:78608"/>
        <dbReference type="EC" id="2.3.2.2"/>
    </reaction>
</comment>
<sequence length="568" mass="61591">MLRSAYFLKFEEIMVGRLFLAVMLGLELTFAATLPPIKGRALALTSHPLADKIGQKVLDEGGNAIDAAVAIGYALAVVHPAAGNIGGGGFALIHLANGENISLDFREKAPMKASKNMYLDKNGRVIPNLSTDGYLSAGVPGTVAGLSAMLEKYGTRKLATLIEPAIELAQNGFRLTERQGQTILEAKPRLSKYASSRKYFLKKGMVSYKAGDLLVQKDLAKTLTLIKDQGPSAFYHGKIADLIVEDMRKNGGIITKKDLASYKVVWRKPVVGTYRGYKIISMGPPSSGGTHLIEILNTMENANIHDLGFGSSQTIHIMAEAERQAYADRSVYMGDPDFMNIPLEKLISKAYAKKIYENIKPDKATPSTQVHPGLGQLHEGQNTTHYSVADKWGNAVSVTYTINASYGSAAAINKAGFLLNDEMDDFSIKAGTPNLYGVIGGDANAIEPNKRPLSSMSPTIVLKNNKVFMVVGSPGGARIITTVLQVISNVIDHGMNISQAVGAARFHMQWLPDEIRTEPFGMVKDVEENLEKMGYKVVVKPVMGDVNAIVIDSKSHIMYGAQDPRKEF</sequence>
<feature type="binding site" evidence="10">
    <location>
        <position position="106"/>
    </location>
    <ligand>
        <name>L-glutamate</name>
        <dbReference type="ChEBI" id="CHEBI:29985"/>
    </ligand>
</feature>
<dbReference type="EC" id="3.4.19.13" evidence="11"/>
<evidence type="ECO:0000313" key="13">
    <source>
        <dbReference type="Proteomes" id="UP000054093"/>
    </source>
</evidence>
<comment type="similarity">
    <text evidence="3 11">Belongs to the gamma-glutamyltransferase family.</text>
</comment>
<reference evidence="12 13" key="1">
    <citation type="journal article" date="2011" name="Vet. Res.">
        <title>Genome sequence of Helicobacter suis supports its role in gastric pathology.</title>
        <authorList>
            <person name="Vermoote M."/>
            <person name="Vandekerckhove T.T."/>
            <person name="Flahou B."/>
            <person name="Pasmans F."/>
            <person name="Smet A."/>
            <person name="De Groote D."/>
            <person name="Van Criekinge W."/>
            <person name="Ducatelle R."/>
            <person name="Haesebrouck F."/>
        </authorList>
    </citation>
    <scope>NUCLEOTIDE SEQUENCE [LARGE SCALE GENOMIC DNA]</scope>
    <source>
        <strain evidence="12 13">HS5</strain>
    </source>
</reference>
<keyword evidence="7 11" id="KW-0012">Acyltransferase</keyword>
<evidence type="ECO:0000256" key="9">
    <source>
        <dbReference type="PIRSR" id="PIRSR600101-1"/>
    </source>
</evidence>
<dbReference type="GO" id="GO:0036374">
    <property type="term" value="F:glutathione hydrolase activity"/>
    <property type="evidence" value="ECO:0007669"/>
    <property type="project" value="UniProtKB-UniRule"/>
</dbReference>
<dbReference type="EC" id="2.3.2.2" evidence="11"/>
<keyword evidence="5 11" id="KW-0378">Hydrolase</keyword>
<keyword evidence="6 11" id="KW-0865">Zymogen</keyword>
<evidence type="ECO:0000256" key="3">
    <source>
        <dbReference type="ARBA" id="ARBA00009381"/>
    </source>
</evidence>
<feature type="binding site" evidence="10">
    <location>
        <begin position="454"/>
        <end position="455"/>
    </location>
    <ligand>
        <name>L-glutamate</name>
        <dbReference type="ChEBI" id="CHEBI:29985"/>
    </ligand>
</feature>
<dbReference type="GO" id="GO:0006751">
    <property type="term" value="P:glutathione catabolic process"/>
    <property type="evidence" value="ECO:0007669"/>
    <property type="project" value="UniProtKB-UniRule"/>
</dbReference>
<evidence type="ECO:0000256" key="11">
    <source>
        <dbReference type="RuleBase" id="RU368036"/>
    </source>
</evidence>
<comment type="catalytic activity">
    <reaction evidence="1 11">
        <text>an S-substituted glutathione + H2O = an S-substituted L-cysteinylglycine + L-glutamate</text>
        <dbReference type="Rhea" id="RHEA:59468"/>
        <dbReference type="ChEBI" id="CHEBI:15377"/>
        <dbReference type="ChEBI" id="CHEBI:29985"/>
        <dbReference type="ChEBI" id="CHEBI:90779"/>
        <dbReference type="ChEBI" id="CHEBI:143103"/>
        <dbReference type="EC" id="3.4.19.13"/>
    </reaction>
</comment>
<dbReference type="GO" id="GO:0006750">
    <property type="term" value="P:glutathione biosynthetic process"/>
    <property type="evidence" value="ECO:0007669"/>
    <property type="project" value="UniProtKB-KW"/>
</dbReference>
<dbReference type="PROSITE" id="PS00462">
    <property type="entry name" value="G_GLU_TRANSPEPTIDASE"/>
    <property type="match status" value="1"/>
</dbReference>
<evidence type="ECO:0000256" key="10">
    <source>
        <dbReference type="PIRSR" id="PIRSR600101-2"/>
    </source>
</evidence>
<proteinExistence type="inferred from homology"/>
<feature type="active site" description="Nucleophile" evidence="9">
    <location>
        <position position="383"/>
    </location>
</feature>
<dbReference type="Proteomes" id="UP000054093">
    <property type="component" value="Unassembled WGS sequence"/>
</dbReference>
<comment type="caution">
    <text evidence="12">The sequence shown here is derived from an EMBL/GenBank/DDBJ whole genome shotgun (WGS) entry which is preliminary data.</text>
</comment>
<evidence type="ECO:0000313" key="12">
    <source>
        <dbReference type="EMBL" id="EFX42118.1"/>
    </source>
</evidence>
<dbReference type="AlphaFoldDB" id="E7G3D1"/>
<evidence type="ECO:0000256" key="1">
    <source>
        <dbReference type="ARBA" id="ARBA00001049"/>
    </source>
</evidence>
<dbReference type="Gene3D" id="3.60.20.40">
    <property type="match status" value="1"/>
</dbReference>
<dbReference type="Pfam" id="PF01019">
    <property type="entry name" value="G_glu_transpept"/>
    <property type="match status" value="1"/>
</dbReference>
<dbReference type="InterPro" id="IPR000101">
    <property type="entry name" value="GGT_peptidase"/>
</dbReference>
<evidence type="ECO:0000256" key="5">
    <source>
        <dbReference type="ARBA" id="ARBA00022801"/>
    </source>
</evidence>
<comment type="PTM">
    <text evidence="11">Cleaved by autocatalysis into a large and a small subunit.</text>
</comment>
<name>E7G3D1_9HELI</name>
<dbReference type="FunFam" id="3.60.20.40:FF:000003">
    <property type="entry name" value="Gamma-glutamyltranspeptidase"/>
    <property type="match status" value="1"/>
</dbReference>
<gene>
    <name evidence="12" type="primary">ggt</name>
    <name evidence="12" type="ORF">HSUHS5_0449</name>
</gene>
<dbReference type="GO" id="GO:0103068">
    <property type="term" value="F:leukotriene C4 gamma-glutamyl transferase activity"/>
    <property type="evidence" value="ECO:0007669"/>
    <property type="project" value="UniProtKB-EC"/>
</dbReference>
<dbReference type="SUPFAM" id="SSF56235">
    <property type="entry name" value="N-terminal nucleophile aminohydrolases (Ntn hydrolases)"/>
    <property type="match status" value="1"/>
</dbReference>
<dbReference type="InterPro" id="IPR043137">
    <property type="entry name" value="GGT_ssub_C"/>
</dbReference>
<dbReference type="Gene3D" id="1.10.246.130">
    <property type="match status" value="1"/>
</dbReference>
<dbReference type="InterPro" id="IPR043138">
    <property type="entry name" value="GGT_lsub"/>
</dbReference>
<evidence type="ECO:0000256" key="4">
    <source>
        <dbReference type="ARBA" id="ARBA00022679"/>
    </source>
</evidence>
<dbReference type="InterPro" id="IPR029055">
    <property type="entry name" value="Ntn_hydrolases_N"/>
</dbReference>
<evidence type="ECO:0000256" key="8">
    <source>
        <dbReference type="ARBA" id="ARBA00047417"/>
    </source>
</evidence>
<keyword evidence="4 11" id="KW-0808">Transferase</keyword>
<protein>
    <recommendedName>
        <fullName evidence="11">Glutathione hydrolase proenzyme</fullName>
        <ecNumber evidence="11">2.3.2.2</ecNumber>
        <ecNumber evidence="11">3.4.19.13</ecNumber>
    </recommendedName>
    <component>
        <recommendedName>
            <fullName evidence="11">Glutathione hydrolase large chain</fullName>
        </recommendedName>
    </component>
    <component>
        <recommendedName>
            <fullName evidence="11">Glutathione hydrolase small chain</fullName>
        </recommendedName>
    </component>
</protein>
<feature type="binding site" evidence="10">
    <location>
        <position position="476"/>
    </location>
    <ligand>
        <name>L-glutamate</name>
        <dbReference type="ChEBI" id="CHEBI:29985"/>
    </ligand>
</feature>
<comment type="pathway">
    <text evidence="11">Sulfur metabolism; glutathione metabolism.</text>
</comment>
<dbReference type="MEROPS" id="T03.001"/>
<accession>E7G3D1</accession>
<dbReference type="InterPro" id="IPR051792">
    <property type="entry name" value="GGT_bact"/>
</dbReference>
<dbReference type="NCBIfam" id="TIGR00066">
    <property type="entry name" value="g_glut_trans"/>
    <property type="match status" value="1"/>
</dbReference>
<dbReference type="PRINTS" id="PR01210">
    <property type="entry name" value="GGTRANSPTASE"/>
</dbReference>
<dbReference type="InterPro" id="IPR055262">
    <property type="entry name" value="GGT_CS"/>
</dbReference>
<organism evidence="12 13">
    <name type="scientific">Helicobacter suis HS5</name>
    <dbReference type="NCBI Taxonomy" id="710394"/>
    <lineage>
        <taxon>Bacteria</taxon>
        <taxon>Pseudomonadati</taxon>
        <taxon>Campylobacterota</taxon>
        <taxon>Epsilonproteobacteria</taxon>
        <taxon>Campylobacterales</taxon>
        <taxon>Helicobacteraceae</taxon>
        <taxon>Helicobacter</taxon>
    </lineage>
</organism>
<dbReference type="PANTHER" id="PTHR43199:SF1">
    <property type="entry name" value="GLUTATHIONE HYDROLASE PROENZYME"/>
    <property type="match status" value="1"/>
</dbReference>
<dbReference type="PANTHER" id="PTHR43199">
    <property type="entry name" value="GLUTATHIONE HYDROLASE"/>
    <property type="match status" value="1"/>
</dbReference>
<evidence type="ECO:0000256" key="7">
    <source>
        <dbReference type="ARBA" id="ARBA00023315"/>
    </source>
</evidence>
<comment type="subunit">
    <text evidence="11">This enzyme consists of two polypeptide chains, which are synthesized in precursor form from a single polypeptide.</text>
</comment>
<keyword evidence="11" id="KW-0317">Glutathione biosynthesis</keyword>
<evidence type="ECO:0000256" key="6">
    <source>
        <dbReference type="ARBA" id="ARBA00023145"/>
    </source>
</evidence>
<feature type="binding site" evidence="10">
    <location>
        <begin position="401"/>
        <end position="403"/>
    </location>
    <ligand>
        <name>L-glutamate</name>
        <dbReference type="ChEBI" id="CHEBI:29985"/>
    </ligand>
</feature>